<dbReference type="InterPro" id="IPR041698">
    <property type="entry name" value="Methyltransf_25"/>
</dbReference>
<dbReference type="AlphaFoldDB" id="A0A926WGK6"/>
<comment type="caution">
    <text evidence="2">The sequence shown here is derived from an EMBL/GenBank/DDBJ whole genome shotgun (WGS) entry which is preliminary data.</text>
</comment>
<keyword evidence="2" id="KW-0489">Methyltransferase</keyword>
<dbReference type="Proteomes" id="UP000662185">
    <property type="component" value="Unassembled WGS sequence"/>
</dbReference>
<dbReference type="InterPro" id="IPR029063">
    <property type="entry name" value="SAM-dependent_MTases_sf"/>
</dbReference>
<name>A0A926WGK6_9NOST</name>
<proteinExistence type="predicted"/>
<dbReference type="Pfam" id="PF13649">
    <property type="entry name" value="Methyltransf_25"/>
    <property type="match status" value="1"/>
</dbReference>
<accession>A0A926WGK6</accession>
<sequence length="65" mass="7083">MEVGAGAGSITKWMAATVGERGKVVAVDLNTRFLSSVKSLNVEVIEAYILNIPLEHHSFDFVHAR</sequence>
<dbReference type="GO" id="GO:0008168">
    <property type="term" value="F:methyltransferase activity"/>
    <property type="evidence" value="ECO:0007669"/>
    <property type="project" value="UniProtKB-KW"/>
</dbReference>
<keyword evidence="2" id="KW-0808">Transferase</keyword>
<reference evidence="3" key="1">
    <citation type="journal article" date="2020" name="ISME J.">
        <title>Comparative genomics reveals insights into cyanobacterial evolution and habitat adaptation.</title>
        <authorList>
            <person name="Chen M.Y."/>
            <person name="Teng W.K."/>
            <person name="Zhao L."/>
            <person name="Hu C.X."/>
            <person name="Zhou Y.K."/>
            <person name="Han B.P."/>
            <person name="Song L.R."/>
            <person name="Shu W.S."/>
        </authorList>
    </citation>
    <scope>NUCLEOTIDE SEQUENCE [LARGE SCALE GENOMIC DNA]</scope>
    <source>
        <strain evidence="3">FACHB-251</strain>
    </source>
</reference>
<feature type="domain" description="Methyltransferase" evidence="1">
    <location>
        <begin position="2"/>
        <end position="64"/>
    </location>
</feature>
<gene>
    <name evidence="2" type="ORF">H6G06_12000</name>
</gene>
<organism evidence="2 3">
    <name type="scientific">Anabaena sphaerica FACHB-251</name>
    <dbReference type="NCBI Taxonomy" id="2692883"/>
    <lineage>
        <taxon>Bacteria</taxon>
        <taxon>Bacillati</taxon>
        <taxon>Cyanobacteriota</taxon>
        <taxon>Cyanophyceae</taxon>
        <taxon>Nostocales</taxon>
        <taxon>Nostocaceae</taxon>
        <taxon>Anabaena</taxon>
    </lineage>
</organism>
<evidence type="ECO:0000313" key="2">
    <source>
        <dbReference type="EMBL" id="MBD2294195.1"/>
    </source>
</evidence>
<protein>
    <submittedName>
        <fullName evidence="2">Class I SAM-dependent methyltransferase</fullName>
    </submittedName>
</protein>
<evidence type="ECO:0000313" key="3">
    <source>
        <dbReference type="Proteomes" id="UP000662185"/>
    </source>
</evidence>
<dbReference type="SUPFAM" id="SSF53335">
    <property type="entry name" value="S-adenosyl-L-methionine-dependent methyltransferases"/>
    <property type="match status" value="1"/>
</dbReference>
<dbReference type="EMBL" id="JACJQU010000005">
    <property type="protein sequence ID" value="MBD2294195.1"/>
    <property type="molecule type" value="Genomic_DNA"/>
</dbReference>
<evidence type="ECO:0000259" key="1">
    <source>
        <dbReference type="Pfam" id="PF13649"/>
    </source>
</evidence>
<dbReference type="GO" id="GO:0032259">
    <property type="term" value="P:methylation"/>
    <property type="evidence" value="ECO:0007669"/>
    <property type="project" value="UniProtKB-KW"/>
</dbReference>
<keyword evidence="3" id="KW-1185">Reference proteome</keyword>
<dbReference type="Gene3D" id="3.40.50.150">
    <property type="entry name" value="Vaccinia Virus protein VP39"/>
    <property type="match status" value="1"/>
</dbReference>